<evidence type="ECO:0000313" key="10">
    <source>
        <dbReference type="EMBL" id="OGC46252.1"/>
    </source>
</evidence>
<dbReference type="PANTHER" id="PTHR38050:SF2">
    <property type="entry name" value="FERULOYL ESTERASE C-RELATED"/>
    <property type="match status" value="1"/>
</dbReference>
<feature type="transmembrane region" description="Helical" evidence="8">
    <location>
        <begin position="6"/>
        <end position="26"/>
    </location>
</feature>
<reference evidence="10 11" key="1">
    <citation type="journal article" date="2016" name="Nat. Commun.">
        <title>Thousands of microbial genomes shed light on interconnected biogeochemical processes in an aquifer system.</title>
        <authorList>
            <person name="Anantharaman K."/>
            <person name="Brown C.T."/>
            <person name="Hug L.A."/>
            <person name="Sharon I."/>
            <person name="Castelle C.J."/>
            <person name="Probst A.J."/>
            <person name="Thomas B.C."/>
            <person name="Singh A."/>
            <person name="Wilkins M.J."/>
            <person name="Karaoz U."/>
            <person name="Brodie E.L."/>
            <person name="Williams K.H."/>
            <person name="Hubbard S.S."/>
            <person name="Banfield J.F."/>
        </authorList>
    </citation>
    <scope>NUCLEOTIDE SEQUENCE [LARGE SCALE GENOMIC DNA]</scope>
</reference>
<evidence type="ECO:0000256" key="2">
    <source>
        <dbReference type="ARBA" id="ARBA00022525"/>
    </source>
</evidence>
<keyword evidence="6" id="KW-0119">Carbohydrate metabolism</keyword>
<dbReference type="InterPro" id="IPR003140">
    <property type="entry name" value="PLipase/COase/thioEstase"/>
</dbReference>
<evidence type="ECO:0000256" key="4">
    <source>
        <dbReference type="ARBA" id="ARBA00022729"/>
    </source>
</evidence>
<gene>
    <name evidence="10" type="ORF">A2V49_04580</name>
</gene>
<evidence type="ECO:0000313" key="11">
    <source>
        <dbReference type="Proteomes" id="UP000178615"/>
    </source>
</evidence>
<protein>
    <recommendedName>
        <fullName evidence="9">Phospholipase/carboxylesterase/thioesterase domain-containing protein</fullName>
    </recommendedName>
</protein>
<evidence type="ECO:0000259" key="9">
    <source>
        <dbReference type="Pfam" id="PF02230"/>
    </source>
</evidence>
<dbReference type="InterPro" id="IPR029058">
    <property type="entry name" value="AB_hydrolase_fold"/>
</dbReference>
<keyword evidence="7" id="KW-0624">Polysaccharide degradation</keyword>
<accession>A0A1F4UN15</accession>
<dbReference type="InterPro" id="IPR043595">
    <property type="entry name" value="FaeB/C/D"/>
</dbReference>
<evidence type="ECO:0000256" key="8">
    <source>
        <dbReference type="SAM" id="Phobius"/>
    </source>
</evidence>
<keyword evidence="2" id="KW-0964">Secreted</keyword>
<sequence length="306" mass="34326">MIKHFFISLLVLIILVLSIFFGLSSYKSKEKIIKFQNIDRRYRLHIPSNLDGGKSYPLVISLHGLTDDPRIMELYTGFSSQADKKGFFAAYPYGLKAKGMLSPRSWNSEFCCSFAYQENIDDVGFISALIDEISSNYTIDKNKIYIIGYSNGGMLAYSLASKLSDKISAVAVVNAAVGGKGEEDEKIKLINKSYKPVSIAIIHGRFDKSILFDGGVGSGGLYEFSAAYDSVNFWLDNNGCNKYPNEIAKRDDYQKEIYNECWDGKKVLFYSVNGAHIWPGGLFDPIKFFSKDSFKATNEILNFFGL</sequence>
<evidence type="ECO:0000256" key="5">
    <source>
        <dbReference type="ARBA" id="ARBA00022801"/>
    </source>
</evidence>
<keyword evidence="8" id="KW-0472">Membrane</keyword>
<keyword evidence="8" id="KW-0812">Transmembrane</keyword>
<keyword evidence="5" id="KW-0378">Hydrolase</keyword>
<keyword evidence="4" id="KW-0732">Signal</keyword>
<feature type="domain" description="Phospholipase/carboxylesterase/thioesterase" evidence="9">
    <location>
        <begin position="55"/>
        <end position="210"/>
    </location>
</feature>
<comment type="caution">
    <text evidence="10">The sequence shown here is derived from an EMBL/GenBank/DDBJ whole genome shotgun (WGS) entry which is preliminary data.</text>
</comment>
<organism evidence="10 11">
    <name type="scientific">candidate division WWE3 bacterium RBG_19FT_COMBO_34_6</name>
    <dbReference type="NCBI Taxonomy" id="1802612"/>
    <lineage>
        <taxon>Bacteria</taxon>
        <taxon>Katanobacteria</taxon>
    </lineage>
</organism>
<proteinExistence type="predicted"/>
<comment type="subcellular location">
    <subcellularLocation>
        <location evidence="1">Secreted</location>
    </subcellularLocation>
</comment>
<name>A0A1F4UN15_UNCKA</name>
<dbReference type="SUPFAM" id="SSF53474">
    <property type="entry name" value="alpha/beta-Hydrolases"/>
    <property type="match status" value="1"/>
</dbReference>
<dbReference type="GO" id="GO:0030600">
    <property type="term" value="F:feruloyl esterase activity"/>
    <property type="evidence" value="ECO:0007669"/>
    <property type="project" value="InterPro"/>
</dbReference>
<dbReference type="Pfam" id="PF02230">
    <property type="entry name" value="Abhydrolase_2"/>
    <property type="match status" value="1"/>
</dbReference>
<keyword evidence="3" id="KW-0858">Xylan degradation</keyword>
<dbReference type="Proteomes" id="UP000178615">
    <property type="component" value="Unassembled WGS sequence"/>
</dbReference>
<dbReference type="GO" id="GO:0045493">
    <property type="term" value="P:xylan catabolic process"/>
    <property type="evidence" value="ECO:0007669"/>
    <property type="project" value="UniProtKB-KW"/>
</dbReference>
<dbReference type="AlphaFoldDB" id="A0A1F4UN15"/>
<evidence type="ECO:0000256" key="7">
    <source>
        <dbReference type="ARBA" id="ARBA00023326"/>
    </source>
</evidence>
<keyword evidence="8" id="KW-1133">Transmembrane helix</keyword>
<evidence type="ECO:0000256" key="6">
    <source>
        <dbReference type="ARBA" id="ARBA00023277"/>
    </source>
</evidence>
<dbReference type="EMBL" id="MEUV01000010">
    <property type="protein sequence ID" value="OGC46252.1"/>
    <property type="molecule type" value="Genomic_DNA"/>
</dbReference>
<evidence type="ECO:0000256" key="1">
    <source>
        <dbReference type="ARBA" id="ARBA00004613"/>
    </source>
</evidence>
<dbReference type="Gene3D" id="3.40.50.1820">
    <property type="entry name" value="alpha/beta hydrolase"/>
    <property type="match status" value="1"/>
</dbReference>
<dbReference type="PANTHER" id="PTHR38050">
    <property type="match status" value="1"/>
</dbReference>
<evidence type="ECO:0000256" key="3">
    <source>
        <dbReference type="ARBA" id="ARBA00022651"/>
    </source>
</evidence>
<dbReference type="GO" id="GO:0005576">
    <property type="term" value="C:extracellular region"/>
    <property type="evidence" value="ECO:0007669"/>
    <property type="project" value="UniProtKB-SubCell"/>
</dbReference>